<protein>
    <submittedName>
        <fullName evidence="2">Uncharacterized protein</fullName>
    </submittedName>
</protein>
<accession>A0A1W1UFA0</accession>
<gene>
    <name evidence="2" type="ORF">SAMN00017477_0147</name>
</gene>
<keyword evidence="3" id="KW-1185">Reference proteome</keyword>
<evidence type="ECO:0000256" key="1">
    <source>
        <dbReference type="SAM" id="MobiDB-lite"/>
    </source>
</evidence>
<dbReference type="Proteomes" id="UP000192368">
    <property type="component" value="Unassembled WGS sequence"/>
</dbReference>
<proteinExistence type="predicted"/>
<name>A0A1W1UFA0_PEPAS</name>
<dbReference type="EMBL" id="FWWR01000009">
    <property type="protein sequence ID" value="SMB79775.1"/>
    <property type="molecule type" value="Genomic_DNA"/>
</dbReference>
<organism evidence="2 3">
    <name type="scientific">Peptoniphilus asaccharolyticus DSM 20463</name>
    <dbReference type="NCBI Taxonomy" id="573058"/>
    <lineage>
        <taxon>Bacteria</taxon>
        <taxon>Bacillati</taxon>
        <taxon>Bacillota</taxon>
        <taxon>Tissierellia</taxon>
        <taxon>Tissierellales</taxon>
        <taxon>Peptoniphilaceae</taxon>
        <taxon>Peptoniphilus</taxon>
    </lineage>
</organism>
<feature type="compositionally biased region" description="Basic residues" evidence="1">
    <location>
        <begin position="1"/>
        <end position="10"/>
    </location>
</feature>
<reference evidence="3" key="1">
    <citation type="submission" date="2017-04" db="EMBL/GenBank/DDBJ databases">
        <authorList>
            <person name="Varghese N."/>
            <person name="Submissions S."/>
        </authorList>
    </citation>
    <scope>NUCLEOTIDE SEQUENCE [LARGE SCALE GENOMIC DNA]</scope>
    <source>
        <strain evidence="3">DSM 20463</strain>
    </source>
</reference>
<sequence>MGKKKNKGRSPKININEIPKSDREEAVRKYNKSPDTVRIYYNQKDSTLLAIDSSIEKKEVNFDEGNIFFIIGGRKNKKDKINQADIIKAINDELEFWFYTDDDIYSEY</sequence>
<feature type="region of interest" description="Disordered" evidence="1">
    <location>
        <begin position="1"/>
        <end position="27"/>
    </location>
</feature>
<dbReference type="AlphaFoldDB" id="A0A1W1UFA0"/>
<evidence type="ECO:0000313" key="3">
    <source>
        <dbReference type="Proteomes" id="UP000192368"/>
    </source>
</evidence>
<evidence type="ECO:0000313" key="2">
    <source>
        <dbReference type="EMBL" id="SMB79775.1"/>
    </source>
</evidence>
<dbReference type="RefSeq" id="WP_084229872.1">
    <property type="nucleotide sequence ID" value="NZ_FWWR01000009.1"/>
</dbReference>
<dbReference type="OrthoDB" id="9868293at2"/>
<dbReference type="STRING" id="573058.SAMN00017477_0147"/>